<evidence type="ECO:0000256" key="2">
    <source>
        <dbReference type="ARBA" id="ARBA00004613"/>
    </source>
</evidence>
<dbReference type="SMART" id="SM00636">
    <property type="entry name" value="Glyco_18"/>
    <property type="match status" value="1"/>
</dbReference>
<dbReference type="SUPFAM" id="SSF51445">
    <property type="entry name" value="(Trans)glycosidases"/>
    <property type="match status" value="1"/>
</dbReference>
<dbReference type="PROSITE" id="PS51910">
    <property type="entry name" value="GH18_2"/>
    <property type="match status" value="1"/>
</dbReference>
<evidence type="ECO:0000313" key="16">
    <source>
        <dbReference type="Proteomes" id="UP000016923"/>
    </source>
</evidence>
<dbReference type="CDD" id="cd06548">
    <property type="entry name" value="GH18_chitinase"/>
    <property type="match status" value="1"/>
</dbReference>
<dbReference type="Gene3D" id="3.10.50.10">
    <property type="match status" value="1"/>
</dbReference>
<evidence type="ECO:0000256" key="10">
    <source>
        <dbReference type="ARBA" id="ARBA00023295"/>
    </source>
</evidence>
<keyword evidence="9" id="KW-0119">Carbohydrate metabolism</keyword>
<dbReference type="OMA" id="QTQNHIN"/>
<evidence type="ECO:0000256" key="4">
    <source>
        <dbReference type="ARBA" id="ARBA00012729"/>
    </source>
</evidence>
<evidence type="ECO:0000256" key="11">
    <source>
        <dbReference type="ARBA" id="ARBA00023326"/>
    </source>
</evidence>
<evidence type="ECO:0000256" key="7">
    <source>
        <dbReference type="ARBA" id="ARBA00022801"/>
    </source>
</evidence>
<dbReference type="GO" id="GO:0008843">
    <property type="term" value="F:endochitinase activity"/>
    <property type="evidence" value="ECO:0007669"/>
    <property type="project" value="UniProtKB-EC"/>
</dbReference>
<sequence length="443" mass="47434">MFVKNALWSLLAASSIVSAAPVADAPGHAIAERYHGKKLGAYHGNKSVAAASGYQNAVYFTNWGIYGRNYTAQELPANKISYVLYAFAQFDSSGTVSSSDSYADLQIHYPGDSWNDVGNNAYGCVKQLYLQKKANRNMRVLLSIGGWTYSQDGKFAAAVDTAAKRTNFAKTAVTLVKDWGFDGLDIDWEYPASATEADNFVALLQAIRAELDSYSAQYANNYHFLLTVASPAGPVHYNNQRLGQMAAVLDFFNFMGYDYAGSGFSTYSGHQANLFPSIGNPNATPFSTDAAVADYIKAGVKPSQIVLGMPIYGRAFDATAGLGKSFSGGGTAGSWEVGIWDYKVLPRAGATELIDAEAGASYSYDPSAQELVTYDTPDIVKAKVAYVKSRGLGGGMFWEASADRTDDKSLIGTSFAALGSLDTTQNLLSYPNSQYANIVAGMA</sequence>
<dbReference type="eggNOG" id="KOG2806">
    <property type="taxonomic scope" value="Eukaryota"/>
</dbReference>
<dbReference type="VEuPathDB" id="FungiDB:F503_04023"/>
<evidence type="ECO:0000256" key="8">
    <source>
        <dbReference type="ARBA" id="ARBA00023024"/>
    </source>
</evidence>
<dbReference type="InterPro" id="IPR011583">
    <property type="entry name" value="Chitinase_II/V-like_cat"/>
</dbReference>
<evidence type="ECO:0000256" key="3">
    <source>
        <dbReference type="ARBA" id="ARBA00008682"/>
    </source>
</evidence>
<reference evidence="15 16" key="1">
    <citation type="journal article" date="2013" name="BMC Genomics">
        <title>The genome and transcriptome of the pine saprophyte Ophiostoma piceae, and a comparison with the bark beetle-associated pine pathogen Grosmannia clavigera.</title>
        <authorList>
            <person name="Haridas S."/>
            <person name="Wang Y."/>
            <person name="Lim L."/>
            <person name="Massoumi Alamouti S."/>
            <person name="Jackman S."/>
            <person name="Docking R."/>
            <person name="Robertson G."/>
            <person name="Birol I."/>
            <person name="Bohlmann J."/>
            <person name="Breuil C."/>
        </authorList>
    </citation>
    <scope>NUCLEOTIDE SEQUENCE [LARGE SCALE GENOMIC DNA]</scope>
    <source>
        <strain evidence="15 16">UAMH 11346</strain>
    </source>
</reference>
<keyword evidence="8" id="KW-0146">Chitin degradation</keyword>
<feature type="chain" id="PRO_5004506401" description="chitinase" evidence="13">
    <location>
        <begin position="20"/>
        <end position="443"/>
    </location>
</feature>
<feature type="signal peptide" evidence="13">
    <location>
        <begin position="1"/>
        <end position="19"/>
    </location>
</feature>
<evidence type="ECO:0000256" key="5">
    <source>
        <dbReference type="ARBA" id="ARBA00022525"/>
    </source>
</evidence>
<dbReference type="InterPro" id="IPR050314">
    <property type="entry name" value="Glycosyl_Hydrlase_18"/>
</dbReference>
<dbReference type="EMBL" id="KE148175">
    <property type="protein sequence ID" value="EPE02674.1"/>
    <property type="molecule type" value="Genomic_DNA"/>
</dbReference>
<dbReference type="InterPro" id="IPR001223">
    <property type="entry name" value="Glyco_hydro18_cat"/>
</dbReference>
<comment type="similarity">
    <text evidence="3">Belongs to the glycosyl hydrolase 18 family. Chitinase class V subfamily.</text>
</comment>
<name>S3BN91_OPHP1</name>
<dbReference type="GO" id="GO:0000272">
    <property type="term" value="P:polysaccharide catabolic process"/>
    <property type="evidence" value="ECO:0007669"/>
    <property type="project" value="UniProtKB-KW"/>
</dbReference>
<keyword evidence="6 13" id="KW-0732">Signal</keyword>
<proteinExistence type="inferred from homology"/>
<gene>
    <name evidence="15" type="ORF">F503_04023</name>
</gene>
<feature type="domain" description="GH18" evidence="14">
    <location>
        <begin position="54"/>
        <end position="421"/>
    </location>
</feature>
<protein>
    <recommendedName>
        <fullName evidence="4">chitinase</fullName>
        <ecNumber evidence="4">3.2.1.14</ecNumber>
    </recommendedName>
</protein>
<dbReference type="OrthoDB" id="76388at2759"/>
<evidence type="ECO:0000256" key="1">
    <source>
        <dbReference type="ARBA" id="ARBA00000822"/>
    </source>
</evidence>
<evidence type="ECO:0000259" key="14">
    <source>
        <dbReference type="PROSITE" id="PS51910"/>
    </source>
</evidence>
<dbReference type="InterPro" id="IPR029070">
    <property type="entry name" value="Chitinase_insertion_sf"/>
</dbReference>
<dbReference type="PANTHER" id="PTHR11177:SF365">
    <property type="entry name" value="ENDOCHITINASE B"/>
    <property type="match status" value="1"/>
</dbReference>
<dbReference type="AlphaFoldDB" id="S3BN91"/>
<dbReference type="HOGENOM" id="CLU_002833_1_0_1"/>
<comment type="catalytic activity">
    <reaction evidence="1">
        <text>Random endo-hydrolysis of N-acetyl-beta-D-glucosaminide (1-&gt;4)-beta-linkages in chitin and chitodextrins.</text>
        <dbReference type="EC" id="3.2.1.14"/>
    </reaction>
</comment>
<accession>S3BN91</accession>
<dbReference type="PROSITE" id="PS01095">
    <property type="entry name" value="GH18_1"/>
    <property type="match status" value="1"/>
</dbReference>
<keyword evidence="10 12" id="KW-0326">Glycosidase</keyword>
<dbReference type="EC" id="3.2.1.14" evidence="4"/>
<dbReference type="Gene3D" id="3.20.20.80">
    <property type="entry name" value="Glycosidases"/>
    <property type="match status" value="1"/>
</dbReference>
<dbReference type="SUPFAM" id="SSF54556">
    <property type="entry name" value="Chitinase insertion domain"/>
    <property type="match status" value="1"/>
</dbReference>
<dbReference type="FunFam" id="3.10.50.10:FF:000005">
    <property type="entry name" value="Endochitinase B1"/>
    <property type="match status" value="1"/>
</dbReference>
<dbReference type="GO" id="GO:0006032">
    <property type="term" value="P:chitin catabolic process"/>
    <property type="evidence" value="ECO:0007669"/>
    <property type="project" value="UniProtKB-KW"/>
</dbReference>
<dbReference type="GO" id="GO:0005576">
    <property type="term" value="C:extracellular region"/>
    <property type="evidence" value="ECO:0007669"/>
    <property type="project" value="UniProtKB-SubCell"/>
</dbReference>
<keyword evidence="16" id="KW-1185">Reference proteome</keyword>
<dbReference type="FunFam" id="3.20.20.80:FF:000075">
    <property type="entry name" value="Sporulation-specific chitinase"/>
    <property type="match status" value="1"/>
</dbReference>
<dbReference type="Proteomes" id="UP000016923">
    <property type="component" value="Unassembled WGS sequence"/>
</dbReference>
<comment type="subcellular location">
    <subcellularLocation>
        <location evidence="2">Secreted</location>
    </subcellularLocation>
</comment>
<organism evidence="15 16">
    <name type="scientific">Ophiostoma piceae (strain UAMH 11346)</name>
    <name type="common">Sap stain fungus</name>
    <dbReference type="NCBI Taxonomy" id="1262450"/>
    <lineage>
        <taxon>Eukaryota</taxon>
        <taxon>Fungi</taxon>
        <taxon>Dikarya</taxon>
        <taxon>Ascomycota</taxon>
        <taxon>Pezizomycotina</taxon>
        <taxon>Sordariomycetes</taxon>
        <taxon>Sordariomycetidae</taxon>
        <taxon>Ophiostomatales</taxon>
        <taxon>Ophiostomataceae</taxon>
        <taxon>Ophiostoma</taxon>
    </lineage>
</organism>
<keyword evidence="11" id="KW-0624">Polysaccharide degradation</keyword>
<dbReference type="PANTHER" id="PTHR11177">
    <property type="entry name" value="CHITINASE"/>
    <property type="match status" value="1"/>
</dbReference>
<evidence type="ECO:0000256" key="13">
    <source>
        <dbReference type="SAM" id="SignalP"/>
    </source>
</evidence>
<evidence type="ECO:0000256" key="12">
    <source>
        <dbReference type="RuleBase" id="RU000489"/>
    </source>
</evidence>
<dbReference type="GO" id="GO:0008061">
    <property type="term" value="F:chitin binding"/>
    <property type="evidence" value="ECO:0007669"/>
    <property type="project" value="InterPro"/>
</dbReference>
<dbReference type="InterPro" id="IPR001579">
    <property type="entry name" value="Glyco_hydro_18_chit_AS"/>
</dbReference>
<keyword evidence="7 12" id="KW-0378">Hydrolase</keyword>
<dbReference type="Pfam" id="PF00704">
    <property type="entry name" value="Glyco_hydro_18"/>
    <property type="match status" value="1"/>
</dbReference>
<dbReference type="STRING" id="1262450.S3BN91"/>
<keyword evidence="5" id="KW-0964">Secreted</keyword>
<dbReference type="InterPro" id="IPR017853">
    <property type="entry name" value="GH"/>
</dbReference>
<evidence type="ECO:0000256" key="9">
    <source>
        <dbReference type="ARBA" id="ARBA00023277"/>
    </source>
</evidence>
<evidence type="ECO:0000256" key="6">
    <source>
        <dbReference type="ARBA" id="ARBA00022729"/>
    </source>
</evidence>
<evidence type="ECO:0000313" key="15">
    <source>
        <dbReference type="EMBL" id="EPE02674.1"/>
    </source>
</evidence>